<dbReference type="EMBL" id="CAJOBP010057480">
    <property type="protein sequence ID" value="CAF4839198.1"/>
    <property type="molecule type" value="Genomic_DNA"/>
</dbReference>
<dbReference type="EMBL" id="CAJOBR010068171">
    <property type="protein sequence ID" value="CAF5091190.1"/>
    <property type="molecule type" value="Genomic_DNA"/>
</dbReference>
<keyword evidence="4" id="KW-1185">Reference proteome</keyword>
<evidence type="ECO:0000313" key="2">
    <source>
        <dbReference type="EMBL" id="CAF5091190.1"/>
    </source>
</evidence>
<sequence length="36" mass="3422">GVGGGGCISCKQLVTIERTADVGLNGGISIGTDVSS</sequence>
<organism evidence="2 3">
    <name type="scientific">Rotaria socialis</name>
    <dbReference type="NCBI Taxonomy" id="392032"/>
    <lineage>
        <taxon>Eukaryota</taxon>
        <taxon>Metazoa</taxon>
        <taxon>Spiralia</taxon>
        <taxon>Gnathifera</taxon>
        <taxon>Rotifera</taxon>
        <taxon>Eurotatoria</taxon>
        <taxon>Bdelloidea</taxon>
        <taxon>Philodinida</taxon>
        <taxon>Philodinidae</taxon>
        <taxon>Rotaria</taxon>
    </lineage>
</organism>
<accession>A0A822E3H6</accession>
<dbReference type="AlphaFoldDB" id="A0A822E3H6"/>
<name>A0A822E3H6_9BILA</name>
<dbReference type="Proteomes" id="UP000663873">
    <property type="component" value="Unassembled WGS sequence"/>
</dbReference>
<proteinExistence type="predicted"/>
<evidence type="ECO:0000313" key="4">
    <source>
        <dbReference type="Proteomes" id="UP000663873"/>
    </source>
</evidence>
<gene>
    <name evidence="2" type="ORF">QYT958_LOCUS44350</name>
    <name evidence="1" type="ORF">UJA718_LOCUS42966</name>
</gene>
<comment type="caution">
    <text evidence="2">The sequence shown here is derived from an EMBL/GenBank/DDBJ whole genome shotgun (WGS) entry which is preliminary data.</text>
</comment>
<protein>
    <submittedName>
        <fullName evidence="2">Uncharacterized protein</fullName>
    </submittedName>
</protein>
<dbReference type="Proteomes" id="UP000663848">
    <property type="component" value="Unassembled WGS sequence"/>
</dbReference>
<evidence type="ECO:0000313" key="1">
    <source>
        <dbReference type="EMBL" id="CAF4839198.1"/>
    </source>
</evidence>
<reference evidence="2" key="1">
    <citation type="submission" date="2021-02" db="EMBL/GenBank/DDBJ databases">
        <authorList>
            <person name="Nowell W R."/>
        </authorList>
    </citation>
    <scope>NUCLEOTIDE SEQUENCE</scope>
</reference>
<feature type="non-terminal residue" evidence="2">
    <location>
        <position position="1"/>
    </location>
</feature>
<evidence type="ECO:0000313" key="3">
    <source>
        <dbReference type="Proteomes" id="UP000663848"/>
    </source>
</evidence>